<sequence length="120" mass="11994">MKLAQSLAAAALTALVAVPALSFAQSSQPVTRAEVKAELVQLQKAGYNPASDNTQYPANLQAALSRVSAENGAAASAFGGTVEGASAAGSRMHVRAVSNASGANAADQDVVGLEPIYAHS</sequence>
<dbReference type="InterPro" id="IPR025421">
    <property type="entry name" value="DUF4148"/>
</dbReference>
<evidence type="ECO:0000256" key="1">
    <source>
        <dbReference type="SAM" id="SignalP"/>
    </source>
</evidence>
<dbReference type="AlphaFoldDB" id="A0A7Z2GCV9"/>
<accession>A0A7Z2GCV9</accession>
<keyword evidence="3" id="KW-1185">Reference proteome</keyword>
<dbReference type="OrthoDB" id="9035454at2"/>
<organism evidence="2 3">
    <name type="scientific">Paraburkholderia acidiphila</name>
    <dbReference type="NCBI Taxonomy" id="2571747"/>
    <lineage>
        <taxon>Bacteria</taxon>
        <taxon>Pseudomonadati</taxon>
        <taxon>Pseudomonadota</taxon>
        <taxon>Betaproteobacteria</taxon>
        <taxon>Burkholderiales</taxon>
        <taxon>Burkholderiaceae</taxon>
        <taxon>Paraburkholderia</taxon>
    </lineage>
</organism>
<dbReference type="Proteomes" id="UP000434209">
    <property type="component" value="Chromosome 3"/>
</dbReference>
<dbReference type="EMBL" id="CP046911">
    <property type="protein sequence ID" value="QGZ59185.1"/>
    <property type="molecule type" value="Genomic_DNA"/>
</dbReference>
<gene>
    <name evidence="2" type="ORF">FAZ97_30105</name>
</gene>
<dbReference type="RefSeq" id="WP_158762368.1">
    <property type="nucleotide sequence ID" value="NZ_CP046911.1"/>
</dbReference>
<reference evidence="2 3" key="1">
    <citation type="submission" date="2019-12" db="EMBL/GenBank/DDBJ databases">
        <title>Paraburkholderia acidiphila 7Q-K02 sp. nov and Paraburkholderia acidisoli DHF22 sp. nov., two strains isolated from forest soil.</title>
        <authorList>
            <person name="Gao Z."/>
            <person name="Qiu L."/>
        </authorList>
    </citation>
    <scope>NUCLEOTIDE SEQUENCE [LARGE SCALE GENOMIC DNA]</scope>
    <source>
        <strain evidence="2 3">7Q-K02</strain>
    </source>
</reference>
<feature type="signal peptide" evidence="1">
    <location>
        <begin position="1"/>
        <end position="24"/>
    </location>
</feature>
<evidence type="ECO:0000313" key="2">
    <source>
        <dbReference type="EMBL" id="QGZ59185.1"/>
    </source>
</evidence>
<dbReference type="Pfam" id="PF13663">
    <property type="entry name" value="DUF4148"/>
    <property type="match status" value="1"/>
</dbReference>
<feature type="chain" id="PRO_5030665806" evidence="1">
    <location>
        <begin position="25"/>
        <end position="120"/>
    </location>
</feature>
<dbReference type="KEGG" id="pacp:FAZ97_30105"/>
<evidence type="ECO:0000313" key="3">
    <source>
        <dbReference type="Proteomes" id="UP000434209"/>
    </source>
</evidence>
<proteinExistence type="predicted"/>
<name>A0A7Z2GCV9_9BURK</name>
<keyword evidence="1" id="KW-0732">Signal</keyword>
<protein>
    <submittedName>
        <fullName evidence="2">DUF4148 domain-containing protein</fullName>
    </submittedName>
</protein>